<dbReference type="GO" id="GO:0005694">
    <property type="term" value="C:chromosome"/>
    <property type="evidence" value="ECO:0007669"/>
    <property type="project" value="UniProtKB-ARBA"/>
</dbReference>
<dbReference type="Proteomes" id="UP001605036">
    <property type="component" value="Unassembled WGS sequence"/>
</dbReference>
<dbReference type="SUPFAM" id="SSF50249">
    <property type="entry name" value="Nucleic acid-binding proteins"/>
    <property type="match status" value="1"/>
</dbReference>
<feature type="region of interest" description="Disordered" evidence="2">
    <location>
        <begin position="1"/>
        <end position="26"/>
    </location>
</feature>
<name>A0ABD1XYC9_9MARC</name>
<dbReference type="EMBL" id="JBHFFA010000007">
    <property type="protein sequence ID" value="KAL2613958.1"/>
    <property type="molecule type" value="Genomic_DNA"/>
</dbReference>
<dbReference type="AlphaFoldDB" id="A0ABD1XYC9"/>
<keyword evidence="4" id="KW-1185">Reference proteome</keyword>
<evidence type="ECO:0000313" key="4">
    <source>
        <dbReference type="Proteomes" id="UP001605036"/>
    </source>
</evidence>
<accession>A0ABD1XYC9</accession>
<dbReference type="FunFam" id="2.40.50.140:FF:000072">
    <property type="entry name" value="SOSS complex subunit B2"/>
    <property type="match status" value="1"/>
</dbReference>
<evidence type="ECO:0000313" key="3">
    <source>
        <dbReference type="EMBL" id="KAL2613958.1"/>
    </source>
</evidence>
<feature type="compositionally biased region" description="Low complexity" evidence="2">
    <location>
        <begin position="1"/>
        <end position="15"/>
    </location>
</feature>
<organism evidence="3 4">
    <name type="scientific">Riccia fluitans</name>
    <dbReference type="NCBI Taxonomy" id="41844"/>
    <lineage>
        <taxon>Eukaryota</taxon>
        <taxon>Viridiplantae</taxon>
        <taxon>Streptophyta</taxon>
        <taxon>Embryophyta</taxon>
        <taxon>Marchantiophyta</taxon>
        <taxon>Marchantiopsida</taxon>
        <taxon>Marchantiidae</taxon>
        <taxon>Marchantiales</taxon>
        <taxon>Ricciaceae</taxon>
        <taxon>Riccia</taxon>
    </lineage>
</organism>
<dbReference type="PANTHER" id="PTHR13356">
    <property type="entry name" value="OB FOLD NUCLEIC ACID BINDING PROTEIN-RELATED"/>
    <property type="match status" value="1"/>
</dbReference>
<dbReference type="GO" id="GO:0003677">
    <property type="term" value="F:DNA binding"/>
    <property type="evidence" value="ECO:0007669"/>
    <property type="project" value="UniProtKB-KW"/>
</dbReference>
<gene>
    <name evidence="3" type="ORF">R1flu_025650</name>
</gene>
<evidence type="ECO:0000256" key="2">
    <source>
        <dbReference type="SAM" id="MobiDB-lite"/>
    </source>
</evidence>
<reference evidence="3 4" key="1">
    <citation type="submission" date="2024-09" db="EMBL/GenBank/DDBJ databases">
        <title>Chromosome-scale assembly of Riccia fluitans.</title>
        <authorList>
            <person name="Paukszto L."/>
            <person name="Sawicki J."/>
            <person name="Karawczyk K."/>
            <person name="Piernik-Szablinska J."/>
            <person name="Szczecinska M."/>
            <person name="Mazdziarz M."/>
        </authorList>
    </citation>
    <scope>NUCLEOTIDE SEQUENCE [LARGE SCALE GENOMIC DNA]</scope>
    <source>
        <strain evidence="3">Rf_01</strain>
        <tissue evidence="3">Aerial parts of the thallus</tissue>
    </source>
</reference>
<dbReference type="InterPro" id="IPR051231">
    <property type="entry name" value="SOSS-B"/>
</dbReference>
<dbReference type="InterPro" id="IPR012340">
    <property type="entry name" value="NA-bd_OB-fold"/>
</dbReference>
<dbReference type="PANTHER" id="PTHR13356:SF0">
    <property type="entry name" value="SOSS COMPLEX SUBUNIT B HOMOLOG"/>
    <property type="match status" value="1"/>
</dbReference>
<keyword evidence="1" id="KW-0238">DNA-binding</keyword>
<sequence>MQQQAASSATQQQQQGGQGGSPPPLMKLLELRPSANSTVNTKFIILEKGQPSRVSEGGPMVCVALVADHSAAAHLQLWGNECEAFQPSDIIRLTNGLFSYHKSNMVLRAGKKGSMEKIGDFSMVFVESPNMSRLQWVQDPNSKIWMPIGLGQQPSGALLRSPTGGMYHERFVM</sequence>
<dbReference type="Gene3D" id="2.40.50.140">
    <property type="entry name" value="Nucleic acid-binding proteins"/>
    <property type="match status" value="1"/>
</dbReference>
<proteinExistence type="predicted"/>
<protein>
    <submittedName>
        <fullName evidence="3">Uncharacterized protein</fullName>
    </submittedName>
</protein>
<evidence type="ECO:0000256" key="1">
    <source>
        <dbReference type="ARBA" id="ARBA00023125"/>
    </source>
</evidence>
<comment type="caution">
    <text evidence="3">The sequence shown here is derived from an EMBL/GenBank/DDBJ whole genome shotgun (WGS) entry which is preliminary data.</text>
</comment>